<evidence type="ECO:0000256" key="6">
    <source>
        <dbReference type="SAM" id="MobiDB-lite"/>
    </source>
</evidence>
<protein>
    <submittedName>
        <fullName evidence="8">ZYBA0S04-03092g1_1</fullName>
    </submittedName>
</protein>
<accession>A0A8J2WZE8</accession>
<evidence type="ECO:0000256" key="5">
    <source>
        <dbReference type="PROSITE-ProRule" id="PRU00176"/>
    </source>
</evidence>
<evidence type="ECO:0000256" key="4">
    <source>
        <dbReference type="ARBA" id="ARBA00023274"/>
    </source>
</evidence>
<dbReference type="PROSITE" id="PS50102">
    <property type="entry name" value="RRM"/>
    <property type="match status" value="1"/>
</dbReference>
<reference evidence="9" key="1">
    <citation type="journal article" date="2013" name="Genome Announc.">
        <title>Genome sequence of the food spoilage yeast Zygosaccharomyces bailii CLIB 213(T).</title>
        <authorList>
            <person name="Galeote V."/>
            <person name="Bigey F."/>
            <person name="Devillers H."/>
            <person name="Neuveglise C."/>
            <person name="Dequin S."/>
        </authorList>
    </citation>
    <scope>NUCLEOTIDE SEQUENCE [LARGE SCALE GENOMIC DNA]</scope>
    <source>
        <strain evidence="9">CLIB 213 / ATCC 58445 / CBS 680 / CCRC 21525 / NBRC 1098 / NCYC 1416 / NRRL Y-2227</strain>
    </source>
</reference>
<proteinExistence type="predicted"/>
<dbReference type="Pfam" id="PF12220">
    <property type="entry name" value="U1snRNP70_N"/>
    <property type="match status" value="1"/>
</dbReference>
<dbReference type="InterPro" id="IPR000504">
    <property type="entry name" value="RRM_dom"/>
</dbReference>
<dbReference type="InterPro" id="IPR035979">
    <property type="entry name" value="RBD_domain_sf"/>
</dbReference>
<comment type="subcellular location">
    <subcellularLocation>
        <location evidence="1">Nucleus</location>
    </subcellularLocation>
</comment>
<dbReference type="InterPro" id="IPR051183">
    <property type="entry name" value="U1_U11-U12_snRNP_70-35kDa"/>
</dbReference>
<name>A0A8J2WZE8_ZYGB2</name>
<dbReference type="Proteomes" id="UP000019375">
    <property type="component" value="Unassembled WGS sequence"/>
</dbReference>
<dbReference type="SMART" id="SM00360">
    <property type="entry name" value="RRM"/>
    <property type="match status" value="1"/>
</dbReference>
<dbReference type="Gene3D" id="3.30.70.330">
    <property type="match status" value="1"/>
</dbReference>
<dbReference type="GO" id="GO:0071004">
    <property type="term" value="C:U2-type prespliceosome"/>
    <property type="evidence" value="ECO:0007669"/>
    <property type="project" value="TreeGrafter"/>
</dbReference>
<evidence type="ECO:0000256" key="3">
    <source>
        <dbReference type="ARBA" id="ARBA00023242"/>
    </source>
</evidence>
<evidence type="ECO:0000313" key="8">
    <source>
        <dbReference type="EMBL" id="CDF89388.1"/>
    </source>
</evidence>
<dbReference type="AlphaFoldDB" id="A0A8J2WZE8"/>
<dbReference type="EMBL" id="HG316457">
    <property type="protein sequence ID" value="CDF89388.1"/>
    <property type="molecule type" value="Genomic_DNA"/>
</dbReference>
<dbReference type="Pfam" id="PF00076">
    <property type="entry name" value="RRM_1"/>
    <property type="match status" value="1"/>
</dbReference>
<evidence type="ECO:0000256" key="1">
    <source>
        <dbReference type="ARBA" id="ARBA00004123"/>
    </source>
</evidence>
<keyword evidence="2 5" id="KW-0694">RNA-binding</keyword>
<dbReference type="InterPro" id="IPR012677">
    <property type="entry name" value="Nucleotide-bd_a/b_plait_sf"/>
</dbReference>
<dbReference type="SUPFAM" id="SSF54928">
    <property type="entry name" value="RNA-binding domain, RBD"/>
    <property type="match status" value="1"/>
</dbReference>
<sequence>MSYNFSKFPPDVSRLFKPRPPLEYKKPVDYPSNQRQTCPHITGVSTLMGPALQSYLSEYPQGSENTYLQEYNKASGAKAQELQDLETKTRSWNPSADPKFKDTDPFRTIFVGRLPYDTTEMELQKEFSIFGDIERIRVVRDKLTNSSRGYGFVVFVTAQSSKTACREVGVHRGLELKGRKIIVDIERGRTVKYFKPRRLGGGLGGRGYTRSTKVSKKVPLTARKFEGRTQFPRPLYNGPSRFSGNASVPSSRIAPRYGGVTRHPGSMSTNVPPPATLSYRSRNSRGQDARPTRFEEPDY</sequence>
<dbReference type="CDD" id="cd21615">
    <property type="entry name" value="RRM_SNP1_like"/>
    <property type="match status" value="1"/>
</dbReference>
<dbReference type="GO" id="GO:0030619">
    <property type="term" value="F:U1 snRNA binding"/>
    <property type="evidence" value="ECO:0007669"/>
    <property type="project" value="TreeGrafter"/>
</dbReference>
<dbReference type="GO" id="GO:0000398">
    <property type="term" value="P:mRNA splicing, via spliceosome"/>
    <property type="evidence" value="ECO:0007669"/>
    <property type="project" value="TreeGrafter"/>
</dbReference>
<keyword evidence="9" id="KW-1185">Reference proteome</keyword>
<dbReference type="OrthoDB" id="4207594at2759"/>
<feature type="compositionally biased region" description="Polar residues" evidence="6">
    <location>
        <begin position="240"/>
        <end position="250"/>
    </location>
</feature>
<dbReference type="GO" id="GO:0005685">
    <property type="term" value="C:U1 snRNP"/>
    <property type="evidence" value="ECO:0007669"/>
    <property type="project" value="TreeGrafter"/>
</dbReference>
<dbReference type="GO" id="GO:0071011">
    <property type="term" value="C:precatalytic spliceosome"/>
    <property type="evidence" value="ECO:0007669"/>
    <property type="project" value="TreeGrafter"/>
</dbReference>
<evidence type="ECO:0000313" key="9">
    <source>
        <dbReference type="Proteomes" id="UP000019375"/>
    </source>
</evidence>
<keyword evidence="3" id="KW-0539">Nucleus</keyword>
<dbReference type="InterPro" id="IPR022023">
    <property type="entry name" value="U1snRNP70_N"/>
</dbReference>
<evidence type="ECO:0000259" key="7">
    <source>
        <dbReference type="PROSITE" id="PS50102"/>
    </source>
</evidence>
<gene>
    <name evidence="8" type="ORF">BN860_03092g</name>
</gene>
<dbReference type="PANTHER" id="PTHR13952">
    <property type="entry name" value="U1 SMALL NUCLEAR RIBONUCLEOPROTEIN 70 KD"/>
    <property type="match status" value="1"/>
</dbReference>
<dbReference type="PANTHER" id="PTHR13952:SF5">
    <property type="entry name" value="U1 SMALL NUCLEAR RIBONUCLEOPROTEIN 70 KDA"/>
    <property type="match status" value="1"/>
</dbReference>
<feature type="region of interest" description="Disordered" evidence="6">
    <location>
        <begin position="1"/>
        <end position="36"/>
    </location>
</feature>
<feature type="domain" description="RRM" evidence="7">
    <location>
        <begin position="107"/>
        <end position="188"/>
    </location>
</feature>
<dbReference type="GO" id="GO:0003729">
    <property type="term" value="F:mRNA binding"/>
    <property type="evidence" value="ECO:0007669"/>
    <property type="project" value="TreeGrafter"/>
</dbReference>
<keyword evidence="4" id="KW-0687">Ribonucleoprotein</keyword>
<feature type="compositionally biased region" description="Basic and acidic residues" evidence="6">
    <location>
        <begin position="285"/>
        <end position="299"/>
    </location>
</feature>
<evidence type="ECO:0000256" key="2">
    <source>
        <dbReference type="ARBA" id="ARBA00022884"/>
    </source>
</evidence>
<organism evidence="8 9">
    <name type="scientific">Zygosaccharomyces bailii (strain CLIB 213 / ATCC 58445 / CBS 680 / BCRC 21525 / NBRC 1098 / NCYC 1416 / NRRL Y-2227)</name>
    <dbReference type="NCBI Taxonomy" id="1333698"/>
    <lineage>
        <taxon>Eukaryota</taxon>
        <taxon>Fungi</taxon>
        <taxon>Dikarya</taxon>
        <taxon>Ascomycota</taxon>
        <taxon>Saccharomycotina</taxon>
        <taxon>Saccharomycetes</taxon>
        <taxon>Saccharomycetales</taxon>
        <taxon>Saccharomycetaceae</taxon>
        <taxon>Zygosaccharomyces</taxon>
    </lineage>
</organism>
<feature type="region of interest" description="Disordered" evidence="6">
    <location>
        <begin position="230"/>
        <end position="299"/>
    </location>
</feature>